<organism evidence="2 3">
    <name type="scientific">Flavobacterium pectinovorum</name>
    <dbReference type="NCBI Taxonomy" id="29533"/>
    <lineage>
        <taxon>Bacteria</taxon>
        <taxon>Pseudomonadati</taxon>
        <taxon>Bacteroidota</taxon>
        <taxon>Flavobacteriia</taxon>
        <taxon>Flavobacteriales</taxon>
        <taxon>Flavobacteriaceae</taxon>
        <taxon>Flavobacterium</taxon>
    </lineage>
</organism>
<dbReference type="EMBL" id="MUHB01000008">
    <property type="protein sequence ID" value="OXB04967.1"/>
    <property type="molecule type" value="Genomic_DNA"/>
</dbReference>
<keyword evidence="1" id="KW-0472">Membrane</keyword>
<proteinExistence type="predicted"/>
<reference evidence="2 3" key="1">
    <citation type="submission" date="2016-11" db="EMBL/GenBank/DDBJ databases">
        <title>Whole genomes of Flavobacteriaceae.</title>
        <authorList>
            <person name="Stine C."/>
            <person name="Li C."/>
            <person name="Tadesse D."/>
        </authorList>
    </citation>
    <scope>NUCLEOTIDE SEQUENCE [LARGE SCALE GENOMIC DNA]</scope>
    <source>
        <strain evidence="2 3">ATCC 19366</strain>
    </source>
</reference>
<evidence type="ECO:0000313" key="2">
    <source>
        <dbReference type="EMBL" id="OXB04967.1"/>
    </source>
</evidence>
<keyword evidence="1" id="KW-0812">Transmembrane</keyword>
<name>A0AB36P2F9_9FLAO</name>
<keyword evidence="1" id="KW-1133">Transmembrane helix</keyword>
<evidence type="ECO:0000313" key="3">
    <source>
        <dbReference type="Proteomes" id="UP000198431"/>
    </source>
</evidence>
<gene>
    <name evidence="2" type="ORF">B0A72_10850</name>
</gene>
<sequence>MYIFKIVSINHFTISLSEFIIERKIVLLFDAAKKAIDYTVANHFLPYCTALNMFFTFCQLLYLIIIFEL</sequence>
<dbReference type="AlphaFoldDB" id="A0AB36P2F9"/>
<evidence type="ECO:0000256" key="1">
    <source>
        <dbReference type="SAM" id="Phobius"/>
    </source>
</evidence>
<accession>A0AB36P2F9</accession>
<feature type="transmembrane region" description="Helical" evidence="1">
    <location>
        <begin position="44"/>
        <end position="67"/>
    </location>
</feature>
<protein>
    <submittedName>
        <fullName evidence="2">Uncharacterized protein</fullName>
    </submittedName>
</protein>
<comment type="caution">
    <text evidence="2">The sequence shown here is derived from an EMBL/GenBank/DDBJ whole genome shotgun (WGS) entry which is preliminary data.</text>
</comment>
<dbReference type="Proteomes" id="UP000198431">
    <property type="component" value="Unassembled WGS sequence"/>
</dbReference>